<gene>
    <name evidence="1" type="ORF">CLEI1391_LOCUS7176</name>
</gene>
<dbReference type="Gene3D" id="1.25.10.10">
    <property type="entry name" value="Leucine-rich Repeat Variant"/>
    <property type="match status" value="1"/>
</dbReference>
<dbReference type="SUPFAM" id="SSF48371">
    <property type="entry name" value="ARM repeat"/>
    <property type="match status" value="1"/>
</dbReference>
<accession>A0A7S0WP03</accession>
<sequence>MPAVGTTSVATLSPAQQQAAAEAEATTAVMGLLPAIAEACGAASVDQLVAAERAALLAMCCPAEVAAVWLEAGVLGQLMLTQHAPQAPLLLWQGYGPHMALAAAGSSAGASSSKSATASPGEQGEQSPLWSPASLAAALATLQSQLQLLAAHSQAGVCVLACLSSSIEPLSALGAGSWSAGAAASTSTSSSSEGSVTAGEALVQLLAQVAGSCPTGRTLTLALRCIQQAVSSGMASAAALTPHLTPLVQTLVGQGLAAPSVACRLQACATITAVVAALNAAEAVLDADTLKCLAAGLVSKMADPSAAVQEAACAALGSGVVVAAKACDVHSSTEGDAGSSSSVVAWIKSQLGEGCKAAGADCPRAFNALLYRL</sequence>
<proteinExistence type="predicted"/>
<dbReference type="AlphaFoldDB" id="A0A7S0WP03"/>
<evidence type="ECO:0000313" key="1">
    <source>
        <dbReference type="EMBL" id="CAD8675933.1"/>
    </source>
</evidence>
<dbReference type="InterPro" id="IPR011989">
    <property type="entry name" value="ARM-like"/>
</dbReference>
<name>A0A7S0WP03_9CHLO</name>
<dbReference type="EMBL" id="HBFB01012668">
    <property type="protein sequence ID" value="CAD8675933.1"/>
    <property type="molecule type" value="Transcribed_RNA"/>
</dbReference>
<dbReference type="InterPro" id="IPR016024">
    <property type="entry name" value="ARM-type_fold"/>
</dbReference>
<reference evidence="1" key="1">
    <citation type="submission" date="2021-01" db="EMBL/GenBank/DDBJ databases">
        <authorList>
            <person name="Corre E."/>
            <person name="Pelletier E."/>
            <person name="Niang G."/>
            <person name="Scheremetjew M."/>
            <person name="Finn R."/>
            <person name="Kale V."/>
            <person name="Holt S."/>
            <person name="Cochrane G."/>
            <person name="Meng A."/>
            <person name="Brown T."/>
            <person name="Cohen L."/>
        </authorList>
    </citation>
    <scope>NUCLEOTIDE SEQUENCE</scope>
    <source>
        <strain evidence="1">SAG 11-49</strain>
    </source>
</reference>
<protein>
    <submittedName>
        <fullName evidence="1">Uncharacterized protein</fullName>
    </submittedName>
</protein>
<organism evidence="1">
    <name type="scientific">Chlamydomonas leiostraca</name>
    <dbReference type="NCBI Taxonomy" id="1034604"/>
    <lineage>
        <taxon>Eukaryota</taxon>
        <taxon>Viridiplantae</taxon>
        <taxon>Chlorophyta</taxon>
        <taxon>core chlorophytes</taxon>
        <taxon>Chlorophyceae</taxon>
        <taxon>CS clade</taxon>
        <taxon>Chlamydomonadales</taxon>
        <taxon>Chlamydomonadaceae</taxon>
        <taxon>Chlamydomonas</taxon>
    </lineage>
</organism>